<evidence type="ECO:0000313" key="1">
    <source>
        <dbReference type="EMBL" id="WWX25109.1"/>
    </source>
</evidence>
<dbReference type="EMBL" id="CP146612">
    <property type="protein sequence ID" value="WWX25109.1"/>
    <property type="molecule type" value="Genomic_DNA"/>
</dbReference>
<sequence length="70" mass="7691">MGTAIDYQKLMTEIVFINLPGPQEPQPGMSGGELLHGFLAELKRAPDANTRAFIDSVAAKWSVRYREAGK</sequence>
<reference evidence="1 2" key="1">
    <citation type="submission" date="2024-03" db="EMBL/GenBank/DDBJ databases">
        <title>A Dehalogenimonas Isolated from Estuarine Sediments Dihaloeliminates Chlorinated Alkanes.</title>
        <authorList>
            <person name="Yang Y."/>
            <person name="Wang H."/>
        </authorList>
    </citation>
    <scope>NUCLEOTIDE SEQUENCE [LARGE SCALE GENOMIC DNA]</scope>
    <source>
        <strain evidence="1 2">W</strain>
    </source>
</reference>
<accession>A0ABZ2J787</accession>
<protein>
    <submittedName>
        <fullName evidence="1">Uncharacterized protein</fullName>
    </submittedName>
</protein>
<name>A0ABZ2J787_9CHLR</name>
<proteinExistence type="predicted"/>
<dbReference type="RefSeq" id="WP_338737249.1">
    <property type="nucleotide sequence ID" value="NZ_CP146612.1"/>
</dbReference>
<keyword evidence="2" id="KW-1185">Reference proteome</keyword>
<gene>
    <name evidence="1" type="ORF">V8247_07565</name>
</gene>
<evidence type="ECO:0000313" key="2">
    <source>
        <dbReference type="Proteomes" id="UP001375370"/>
    </source>
</evidence>
<organism evidence="1 2">
    <name type="scientific">Candidatus Dehalogenimonas loeffleri</name>
    <dbReference type="NCBI Taxonomy" id="3127115"/>
    <lineage>
        <taxon>Bacteria</taxon>
        <taxon>Bacillati</taxon>
        <taxon>Chloroflexota</taxon>
        <taxon>Dehalococcoidia</taxon>
        <taxon>Dehalococcoidales</taxon>
        <taxon>Dehalococcoidaceae</taxon>
        <taxon>Dehalogenimonas</taxon>
    </lineage>
</organism>
<dbReference type="Proteomes" id="UP001375370">
    <property type="component" value="Chromosome"/>
</dbReference>